<sequence>MTWVREQEEFYKAQIKLNMLQAMDTVESITIPKASSDGYAGVEYFKEFN</sequence>
<organism evidence="1 2">
    <name type="scientific">Leeuwenhoekiella palythoae</name>
    <dbReference type="NCBI Taxonomy" id="573501"/>
    <lineage>
        <taxon>Bacteria</taxon>
        <taxon>Pseudomonadati</taxon>
        <taxon>Bacteroidota</taxon>
        <taxon>Flavobacteriia</taxon>
        <taxon>Flavobacteriales</taxon>
        <taxon>Flavobacteriaceae</taxon>
        <taxon>Leeuwenhoekiella</taxon>
    </lineage>
</organism>
<reference evidence="1 2" key="1">
    <citation type="submission" date="2018-07" db="EMBL/GenBank/DDBJ databases">
        <title>Leeuwenhoekiella genomics.</title>
        <authorList>
            <person name="Tahon G."/>
            <person name="Willems A."/>
        </authorList>
    </citation>
    <scope>NUCLEOTIDE SEQUENCE [LARGE SCALE GENOMIC DNA]</scope>
    <source>
        <strain evidence="1 2">LMG 24856</strain>
    </source>
</reference>
<proteinExistence type="predicted"/>
<comment type="caution">
    <text evidence="1">The sequence shown here is derived from an EMBL/GenBank/DDBJ whole genome shotgun (WGS) entry which is preliminary data.</text>
</comment>
<keyword evidence="2" id="KW-1185">Reference proteome</keyword>
<evidence type="ECO:0000313" key="2">
    <source>
        <dbReference type="Proteomes" id="UP000290037"/>
    </source>
</evidence>
<dbReference type="Proteomes" id="UP000290037">
    <property type="component" value="Unassembled WGS sequence"/>
</dbReference>
<gene>
    <name evidence="1" type="ORF">DSM01_3320</name>
</gene>
<evidence type="ECO:0000313" key="1">
    <source>
        <dbReference type="EMBL" id="RXG26813.1"/>
    </source>
</evidence>
<accession>A0ABY0CYV3</accession>
<dbReference type="EMBL" id="QOVN01000011">
    <property type="protein sequence ID" value="RXG26813.1"/>
    <property type="molecule type" value="Genomic_DNA"/>
</dbReference>
<protein>
    <submittedName>
        <fullName evidence="1">Uncharacterized protein</fullName>
    </submittedName>
</protein>
<name>A0ABY0CYV3_9FLAO</name>